<name>L8HG75_ACACF</name>
<accession>L8HG75</accession>
<dbReference type="STRING" id="1257118.L8HG75"/>
<dbReference type="GO" id="GO:0008483">
    <property type="term" value="F:transaminase activity"/>
    <property type="evidence" value="ECO:0007669"/>
    <property type="project" value="UniProtKB-KW"/>
</dbReference>
<dbReference type="SUPFAM" id="SSF53383">
    <property type="entry name" value="PLP-dependent transferases"/>
    <property type="match status" value="1"/>
</dbReference>
<dbReference type="KEGG" id="acan:ACA1_153550"/>
<gene>
    <name evidence="3" type="ORF">ACA1_153550</name>
</gene>
<evidence type="ECO:0000313" key="3">
    <source>
        <dbReference type="EMBL" id="ELR24125.1"/>
    </source>
</evidence>
<dbReference type="InterPro" id="IPR000192">
    <property type="entry name" value="Aminotrans_V_dom"/>
</dbReference>
<dbReference type="InterPro" id="IPR015422">
    <property type="entry name" value="PyrdxlP-dep_Trfase_small"/>
</dbReference>
<dbReference type="GeneID" id="14925128"/>
<organism evidence="3 4">
    <name type="scientific">Acanthamoeba castellanii (strain ATCC 30010 / Neff)</name>
    <dbReference type="NCBI Taxonomy" id="1257118"/>
    <lineage>
        <taxon>Eukaryota</taxon>
        <taxon>Amoebozoa</taxon>
        <taxon>Discosea</taxon>
        <taxon>Longamoebia</taxon>
        <taxon>Centramoebida</taxon>
        <taxon>Acanthamoebidae</taxon>
        <taxon>Acanthamoeba</taxon>
    </lineage>
</organism>
<dbReference type="InterPro" id="IPR015421">
    <property type="entry name" value="PyrdxlP-dep_Trfase_major"/>
</dbReference>
<sequence>MESKADVVALAAPVAEKPKGQGSANYSRAVALLHQHDADYTAPELPFPLFSPALEAEWAKNGPPAFGAEMRKWFHFKEGVHFLNHGSYGAMPRPVKQIHAQWLDHVEEQPCRWFNCELFPLISHAVRGLAKFIGAKPHEVVFARNATTAINAILRSFPFQLGDALLCMNFTYGAIKKTLQYVLPRQKVDIIEVQIDSHPTGRQVIDKIKEALENDKEKKIRVVLLDHIISPLGMKELVELIHAHGARALVDGAHVVGQVPLNLHELNADYFVSNCHKWLYAPRGCAFAWVKEELHKEVRPAVISHGYDQGFHSEFIWQATDDYTPFLSVVSAIKFVELCGAEKIMAYSNELVTDAANELAKAWDTEVVVPPADFAAMALIRMPKPAHHDEDGQGADAICQLLWDDFKIEAMIFPLPELGLVVRISGQIYLEKQDYAHFADAVLTLIREGRY</sequence>
<dbReference type="RefSeq" id="XP_004353653.1">
    <property type="nucleotide sequence ID" value="XM_004353601.1"/>
</dbReference>
<reference evidence="3 4" key="1">
    <citation type="journal article" date="2013" name="Genome Biol.">
        <title>Genome of Acanthamoeba castellanii highlights extensive lateral gene transfer and early evolution of tyrosine kinase signaling.</title>
        <authorList>
            <person name="Clarke M."/>
            <person name="Lohan A.J."/>
            <person name="Liu B."/>
            <person name="Lagkouvardos I."/>
            <person name="Roy S."/>
            <person name="Zafar N."/>
            <person name="Bertelli C."/>
            <person name="Schilde C."/>
            <person name="Kianianmomeni A."/>
            <person name="Burglin T.R."/>
            <person name="Frech C."/>
            <person name="Turcotte B."/>
            <person name="Kopec K.O."/>
            <person name="Synnott J.M."/>
            <person name="Choo C."/>
            <person name="Paponov I."/>
            <person name="Finkler A."/>
            <person name="Soon Heng Tan C."/>
            <person name="Hutchins A.P."/>
            <person name="Weinmeier T."/>
            <person name="Rattei T."/>
            <person name="Chu J.S."/>
            <person name="Gimenez G."/>
            <person name="Irimia M."/>
            <person name="Rigden D.J."/>
            <person name="Fitzpatrick D.A."/>
            <person name="Lorenzo-Morales J."/>
            <person name="Bateman A."/>
            <person name="Chiu C.H."/>
            <person name="Tang P."/>
            <person name="Hegemann P."/>
            <person name="Fromm H."/>
            <person name="Raoult D."/>
            <person name="Greub G."/>
            <person name="Miranda-Saavedra D."/>
            <person name="Chen N."/>
            <person name="Nash P."/>
            <person name="Ginger M.L."/>
            <person name="Horn M."/>
            <person name="Schaap P."/>
            <person name="Caler L."/>
            <person name="Loftus B."/>
        </authorList>
    </citation>
    <scope>NUCLEOTIDE SEQUENCE [LARGE SCALE GENOMIC DNA]</scope>
    <source>
        <strain evidence="3 4">Neff</strain>
    </source>
</reference>
<dbReference type="InterPro" id="IPR015424">
    <property type="entry name" value="PyrdxlP-dep_Trfase"/>
</dbReference>
<dbReference type="PANTHER" id="PTHR43092">
    <property type="entry name" value="L-CYSTEINE DESULFHYDRASE"/>
    <property type="match status" value="1"/>
</dbReference>
<keyword evidence="1" id="KW-0663">Pyridoxal phosphate</keyword>
<feature type="domain" description="Aminotransferase class V" evidence="2">
    <location>
        <begin position="127"/>
        <end position="371"/>
    </location>
</feature>
<keyword evidence="3" id="KW-0032">Aminotransferase</keyword>
<keyword evidence="4" id="KW-1185">Reference proteome</keyword>
<dbReference type="Gene3D" id="3.40.640.10">
    <property type="entry name" value="Type I PLP-dependent aspartate aminotransferase-like (Major domain)"/>
    <property type="match status" value="1"/>
</dbReference>
<dbReference type="OrthoDB" id="5978656at2759"/>
<dbReference type="Gene3D" id="3.90.1150.10">
    <property type="entry name" value="Aspartate Aminotransferase, domain 1"/>
    <property type="match status" value="1"/>
</dbReference>
<protein>
    <submittedName>
        <fullName evidence="3">Aminotransferase, class V superfamily protein</fullName>
    </submittedName>
</protein>
<dbReference type="VEuPathDB" id="AmoebaDB:ACA1_153550"/>
<dbReference type="Proteomes" id="UP000011083">
    <property type="component" value="Unassembled WGS sequence"/>
</dbReference>
<evidence type="ECO:0000256" key="1">
    <source>
        <dbReference type="ARBA" id="ARBA00022898"/>
    </source>
</evidence>
<dbReference type="AlphaFoldDB" id="L8HG75"/>
<dbReference type="PANTHER" id="PTHR43092:SF2">
    <property type="entry name" value="HERCYNYLCYSTEINE SULFOXIDE LYASE"/>
    <property type="match status" value="1"/>
</dbReference>
<dbReference type="OMA" id="TGNCHKW"/>
<dbReference type="Pfam" id="PF00266">
    <property type="entry name" value="Aminotran_5"/>
    <property type="match status" value="1"/>
</dbReference>
<evidence type="ECO:0000313" key="4">
    <source>
        <dbReference type="Proteomes" id="UP000011083"/>
    </source>
</evidence>
<evidence type="ECO:0000259" key="2">
    <source>
        <dbReference type="Pfam" id="PF00266"/>
    </source>
</evidence>
<keyword evidence="3" id="KW-0808">Transferase</keyword>
<proteinExistence type="predicted"/>
<dbReference type="EMBL" id="KB007837">
    <property type="protein sequence ID" value="ELR24125.1"/>
    <property type="molecule type" value="Genomic_DNA"/>
</dbReference>